<feature type="domain" description="Prokaryotic-type class I peptide chain release factors" evidence="4">
    <location>
        <begin position="1"/>
        <end position="63"/>
    </location>
</feature>
<dbReference type="Pfam" id="PF00472">
    <property type="entry name" value="RF-1"/>
    <property type="match status" value="1"/>
</dbReference>
<evidence type="ECO:0000256" key="1">
    <source>
        <dbReference type="ARBA" id="ARBA00010835"/>
    </source>
</evidence>
<reference evidence="5 6" key="1">
    <citation type="journal article" date="2020" name="Front. Microbiol.">
        <title>Single-cell genomics of novel Actinobacteria with the Wood-Ljungdahl pathway discovered in a serpentinizing system.</title>
        <authorList>
            <person name="Merino N."/>
            <person name="Kawai M."/>
            <person name="Boyd E.S."/>
            <person name="Colman D.R."/>
            <person name="McGlynn S.E."/>
            <person name="Nealson K.H."/>
            <person name="Kurokawa K."/>
            <person name="Hongoh Y."/>
        </authorList>
    </citation>
    <scope>NUCLEOTIDE SEQUENCE [LARGE SCALE GENOMIC DNA]</scope>
    <source>
        <strain evidence="5 6">S33</strain>
    </source>
</reference>
<evidence type="ECO:0000313" key="5">
    <source>
        <dbReference type="EMBL" id="GFP28107.1"/>
    </source>
</evidence>
<proteinExistence type="inferred from homology"/>
<evidence type="ECO:0000313" key="6">
    <source>
        <dbReference type="Proteomes" id="UP000591948"/>
    </source>
</evidence>
<evidence type="ECO:0000259" key="4">
    <source>
        <dbReference type="Pfam" id="PF00472"/>
    </source>
</evidence>
<keyword evidence="2" id="KW-0488">Methylation</keyword>
<dbReference type="EMBL" id="BLRY01000115">
    <property type="protein sequence ID" value="GFP28107.1"/>
    <property type="molecule type" value="Genomic_DNA"/>
</dbReference>
<name>A0A6V8P6X3_9ACTN</name>
<evidence type="ECO:0000256" key="3">
    <source>
        <dbReference type="ARBA" id="ARBA00022917"/>
    </source>
</evidence>
<organism evidence="5 6">
    <name type="scientific">Candidatus Hakubella thermalkaliphila</name>
    <dbReference type="NCBI Taxonomy" id="2754717"/>
    <lineage>
        <taxon>Bacteria</taxon>
        <taxon>Bacillati</taxon>
        <taxon>Actinomycetota</taxon>
        <taxon>Actinomycetota incertae sedis</taxon>
        <taxon>Candidatus Hakubellales</taxon>
        <taxon>Candidatus Hakubellaceae</taxon>
        <taxon>Candidatus Hakubella</taxon>
    </lineage>
</organism>
<dbReference type="SUPFAM" id="SSF75620">
    <property type="entry name" value="Release factor"/>
    <property type="match status" value="1"/>
</dbReference>
<comment type="caution">
    <text evidence="5">The sequence shown here is derived from an EMBL/GenBank/DDBJ whole genome shotgun (WGS) entry which is preliminary data.</text>
</comment>
<dbReference type="PANTHER" id="PTHR43804">
    <property type="entry name" value="LD18447P"/>
    <property type="match status" value="1"/>
</dbReference>
<dbReference type="PANTHER" id="PTHR43804:SF7">
    <property type="entry name" value="LD18447P"/>
    <property type="match status" value="1"/>
</dbReference>
<comment type="similarity">
    <text evidence="1">Belongs to the prokaryotic/mitochondrial release factor family.</text>
</comment>
<feature type="non-terminal residue" evidence="5">
    <location>
        <position position="1"/>
    </location>
</feature>
<dbReference type="FunFam" id="3.30.70.1660:FF:000004">
    <property type="entry name" value="Peptide chain release factor 1"/>
    <property type="match status" value="1"/>
</dbReference>
<protein>
    <submittedName>
        <fullName evidence="5">Peptide chain release factor 1</fullName>
    </submittedName>
</protein>
<dbReference type="Gene3D" id="3.30.70.1660">
    <property type="match status" value="1"/>
</dbReference>
<sequence>DERSQLQNKDRALRILRARLYALYQRQQQEEITSARRSQVGTGARSEKLRTYNFPQDRVTDHRVGLTLHKLDSVLEGEIDEFVTNLAAAEQT</sequence>
<dbReference type="AlphaFoldDB" id="A0A6V8P6X3"/>
<dbReference type="Proteomes" id="UP000591948">
    <property type="component" value="Unassembled WGS sequence"/>
</dbReference>
<gene>
    <name evidence="5" type="ORF">HKBW3S33_01524</name>
</gene>
<dbReference type="RefSeq" id="WP_275552556.1">
    <property type="nucleotide sequence ID" value="NZ_BLRY01000115.1"/>
</dbReference>
<dbReference type="InterPro" id="IPR045853">
    <property type="entry name" value="Pep_chain_release_fac_I_sf"/>
</dbReference>
<dbReference type="InterPro" id="IPR000352">
    <property type="entry name" value="Pep_chain_release_fac_I"/>
</dbReference>
<dbReference type="GO" id="GO:0003747">
    <property type="term" value="F:translation release factor activity"/>
    <property type="evidence" value="ECO:0007669"/>
    <property type="project" value="InterPro"/>
</dbReference>
<dbReference type="InterPro" id="IPR050057">
    <property type="entry name" value="Prokaryotic/Mito_RF"/>
</dbReference>
<keyword evidence="6" id="KW-1185">Reference proteome</keyword>
<keyword evidence="3" id="KW-0648">Protein biosynthesis</keyword>
<accession>A0A6V8P6X3</accession>
<evidence type="ECO:0000256" key="2">
    <source>
        <dbReference type="ARBA" id="ARBA00022481"/>
    </source>
</evidence>